<feature type="domain" description="GTP cyclohydrolase I" evidence="7">
    <location>
        <begin position="2"/>
        <end position="150"/>
    </location>
</feature>
<dbReference type="InterPro" id="IPR043133">
    <property type="entry name" value="GTP-CH-I_C/QueF"/>
</dbReference>
<evidence type="ECO:0000256" key="4">
    <source>
        <dbReference type="ARBA" id="ARBA00017272"/>
    </source>
</evidence>
<proteinExistence type="inferred from homology"/>
<sequence>MQGAVTSLLVGIGEDVHRQGLLDTPKRVAKAMIAMTEGYRQDSGRLLSQALFDEPIIEAGSGGLVLVRDIDFACLSQESLLPFYGRAHIAYVPANGVVLGLSKLARLTKLCAKQLQSQDSLARHVLHALQTQLAPQGALVVVQARHLSYTSLQPPAQQMAAAASGGTLACAWHVMTGGRQAEAFRWLGTDSSVAGVSPDGKPPVWCLGLAGADVLAAFQEAEGTGWAMIN</sequence>
<dbReference type="EC" id="3.5.4.16" evidence="3"/>
<evidence type="ECO:0000313" key="8">
    <source>
        <dbReference type="EMBL" id="WIA21707.1"/>
    </source>
</evidence>
<evidence type="ECO:0000256" key="1">
    <source>
        <dbReference type="ARBA" id="ARBA00005080"/>
    </source>
</evidence>
<dbReference type="Proteomes" id="UP001244341">
    <property type="component" value="Chromosome 13b"/>
</dbReference>
<keyword evidence="9" id="KW-1185">Reference proteome</keyword>
<name>A0ABY8UN51_TETOB</name>
<dbReference type="Pfam" id="PF01227">
    <property type="entry name" value="GTP_cyclohydroI"/>
    <property type="match status" value="1"/>
</dbReference>
<accession>A0ABY8UN51</accession>
<keyword evidence="5" id="KW-0378">Hydrolase</keyword>
<dbReference type="InterPro" id="IPR001474">
    <property type="entry name" value="GTP_CycHdrlase_I"/>
</dbReference>
<comment type="pathway">
    <text evidence="1">Cofactor biosynthesis; 7,8-dihydroneopterin triphosphate biosynthesis; 7,8-dihydroneopterin triphosphate from GTP: step 1/1.</text>
</comment>
<dbReference type="EMBL" id="CP126220">
    <property type="protein sequence ID" value="WIA21707.1"/>
    <property type="molecule type" value="Genomic_DNA"/>
</dbReference>
<evidence type="ECO:0000313" key="9">
    <source>
        <dbReference type="Proteomes" id="UP001244341"/>
    </source>
</evidence>
<dbReference type="InterPro" id="IPR020602">
    <property type="entry name" value="GTP_CycHdrlase_I_dom"/>
</dbReference>
<reference evidence="8 9" key="1">
    <citation type="submission" date="2023-05" db="EMBL/GenBank/DDBJ databases">
        <title>A 100% complete, gapless, phased diploid assembly of the Scenedesmus obliquus UTEX 3031 genome.</title>
        <authorList>
            <person name="Biondi T.C."/>
            <person name="Hanschen E.R."/>
            <person name="Kwon T."/>
            <person name="Eng W."/>
            <person name="Kruse C.P.S."/>
            <person name="Koehler S.I."/>
            <person name="Kunde Y."/>
            <person name="Gleasner C.D."/>
            <person name="You Mak K.T."/>
            <person name="Polle J."/>
            <person name="Hovde B.T."/>
            <person name="Starkenburg S.R."/>
        </authorList>
    </citation>
    <scope>NUCLEOTIDE SEQUENCE [LARGE SCALE GENOMIC DNA]</scope>
    <source>
        <strain evidence="8 9">DOE0152z</strain>
    </source>
</reference>
<organism evidence="8 9">
    <name type="scientific">Tetradesmus obliquus</name>
    <name type="common">Green alga</name>
    <name type="synonym">Acutodesmus obliquus</name>
    <dbReference type="NCBI Taxonomy" id="3088"/>
    <lineage>
        <taxon>Eukaryota</taxon>
        <taxon>Viridiplantae</taxon>
        <taxon>Chlorophyta</taxon>
        <taxon>core chlorophytes</taxon>
        <taxon>Chlorophyceae</taxon>
        <taxon>CS clade</taxon>
        <taxon>Sphaeropleales</taxon>
        <taxon>Scenedesmaceae</taxon>
        <taxon>Tetradesmus</taxon>
    </lineage>
</organism>
<dbReference type="SUPFAM" id="SSF55620">
    <property type="entry name" value="Tetrahydrobiopterin biosynthesis enzymes-like"/>
    <property type="match status" value="1"/>
</dbReference>
<gene>
    <name evidence="8" type="ORF">OEZ85_000873</name>
</gene>
<dbReference type="Gene3D" id="3.30.1130.10">
    <property type="match status" value="1"/>
</dbReference>
<dbReference type="Gene3D" id="1.10.286.10">
    <property type="match status" value="1"/>
</dbReference>
<evidence type="ECO:0000256" key="5">
    <source>
        <dbReference type="ARBA" id="ARBA00022801"/>
    </source>
</evidence>
<evidence type="ECO:0000256" key="6">
    <source>
        <dbReference type="ARBA" id="ARBA00030854"/>
    </source>
</evidence>
<evidence type="ECO:0000256" key="3">
    <source>
        <dbReference type="ARBA" id="ARBA00012715"/>
    </source>
</evidence>
<dbReference type="InterPro" id="IPR043134">
    <property type="entry name" value="GTP-CH-I_N"/>
</dbReference>
<evidence type="ECO:0000259" key="7">
    <source>
        <dbReference type="Pfam" id="PF01227"/>
    </source>
</evidence>
<dbReference type="PANTHER" id="PTHR11109:SF7">
    <property type="entry name" value="GTP CYCLOHYDROLASE 1"/>
    <property type="match status" value="1"/>
</dbReference>
<evidence type="ECO:0000256" key="2">
    <source>
        <dbReference type="ARBA" id="ARBA00008085"/>
    </source>
</evidence>
<dbReference type="PANTHER" id="PTHR11109">
    <property type="entry name" value="GTP CYCLOHYDROLASE I"/>
    <property type="match status" value="1"/>
</dbReference>
<protein>
    <recommendedName>
        <fullName evidence="4">GTP cyclohydrolase 1</fullName>
        <ecNumber evidence="3">3.5.4.16</ecNumber>
    </recommendedName>
    <alternativeName>
        <fullName evidence="6">GTP cyclohydrolase I</fullName>
    </alternativeName>
</protein>
<comment type="similarity">
    <text evidence="2">Belongs to the GTP cyclohydrolase I family.</text>
</comment>